<feature type="domain" description="Bacteriophage T5 Orf172 DNA-binding" evidence="4">
    <location>
        <begin position="418"/>
        <end position="501"/>
    </location>
</feature>
<feature type="compositionally biased region" description="Pro residues" evidence="2">
    <location>
        <begin position="1"/>
        <end position="10"/>
    </location>
</feature>
<evidence type="ECO:0000256" key="3">
    <source>
        <dbReference type="SAM" id="Phobius"/>
    </source>
</evidence>
<dbReference type="Proteomes" id="UP000235122">
    <property type="component" value="Unassembled WGS sequence"/>
</dbReference>
<dbReference type="SMART" id="SM00974">
    <property type="entry name" value="T5orf172"/>
    <property type="match status" value="1"/>
</dbReference>
<dbReference type="InterPro" id="IPR025280">
    <property type="entry name" value="SNIPE"/>
</dbReference>
<feature type="coiled-coil region" evidence="1">
    <location>
        <begin position="330"/>
        <end position="394"/>
    </location>
</feature>
<accession>A0A2I1IQH7</accession>
<dbReference type="STRING" id="33007.HMPREF3198_00065"/>
<protein>
    <submittedName>
        <fullName evidence="5">DUF4041 domain-containing protein</fullName>
    </submittedName>
</protein>
<feature type="coiled-coil region" evidence="1">
    <location>
        <begin position="89"/>
        <end position="131"/>
    </location>
</feature>
<proteinExistence type="predicted"/>
<name>A0A2I1IQH7_9ACTO</name>
<keyword evidence="1" id="KW-0175">Coiled coil</keyword>
<keyword evidence="6" id="KW-1185">Reference proteome</keyword>
<evidence type="ECO:0000259" key="4">
    <source>
        <dbReference type="SMART" id="SM00974"/>
    </source>
</evidence>
<organism evidence="5 6">
    <name type="scientific">Winkia neuii</name>
    <dbReference type="NCBI Taxonomy" id="33007"/>
    <lineage>
        <taxon>Bacteria</taxon>
        <taxon>Bacillati</taxon>
        <taxon>Actinomycetota</taxon>
        <taxon>Actinomycetes</taxon>
        <taxon>Actinomycetales</taxon>
        <taxon>Actinomycetaceae</taxon>
        <taxon>Winkia</taxon>
    </lineage>
</organism>
<feature type="region of interest" description="Disordered" evidence="2">
    <location>
        <begin position="1"/>
        <end position="28"/>
    </location>
</feature>
<gene>
    <name evidence="5" type="ORF">CYJ19_01920</name>
</gene>
<comment type="caution">
    <text evidence="5">The sequence shown here is derived from an EMBL/GenBank/DDBJ whole genome shotgun (WGS) entry which is preliminary data.</text>
</comment>
<evidence type="ECO:0000313" key="5">
    <source>
        <dbReference type="EMBL" id="PKY73365.1"/>
    </source>
</evidence>
<reference evidence="5 6" key="1">
    <citation type="submission" date="2017-12" db="EMBL/GenBank/DDBJ databases">
        <title>Phylogenetic diversity of female urinary microbiome.</title>
        <authorList>
            <person name="Thomas-White K."/>
            <person name="Wolfe A.J."/>
        </authorList>
    </citation>
    <scope>NUCLEOTIDE SEQUENCE [LARGE SCALE GENOMIC DNA]</scope>
    <source>
        <strain evidence="5 6">UMB0402</strain>
    </source>
</reference>
<dbReference type="AlphaFoldDB" id="A0A2I1IQH7"/>
<dbReference type="RefSeq" id="WP_060797609.1">
    <property type="nucleotide sequence ID" value="NZ_JAAUWI010000003.1"/>
</dbReference>
<dbReference type="Pfam" id="PF13250">
    <property type="entry name" value="SNIPE"/>
    <property type="match status" value="1"/>
</dbReference>
<keyword evidence="3" id="KW-0812">Transmembrane</keyword>
<dbReference type="Pfam" id="PF13455">
    <property type="entry name" value="MUG113"/>
    <property type="match status" value="1"/>
</dbReference>
<sequence length="542" mass="61025">MSELPAPQPMPFQSVPASHKAEKKKHRGQKRVNIGTTLFILGIVLGFIPPHIGLVFLFIGPLLLISGAYATRKQLLPLIETVSTQDARITELERTKVETEQYCATLRNETEEQCKEMREEAERDCQAKQDETAKHCDTVKAQTEQWRIHQESNSRAELEGLARDTERATAKIETLKLEQKELAAVLRPIRQEVATIDYGLDDIQNPAAEAISLQLELKETEEKIKATATKGKAVSAALPTAAAISATTFASLTRIAKRLALRSYDVEAKAMLTKLTLANYGSSVSRLLRNGEAIERIGRNAEVKLSNEYQELWAKAFSIAYKHLQAKDIAKEIEREKRAELKEAARIERELEQEQKRLEKEKQHYLNVIAVVERAGKEDEAAELHEKIVEVEKSLNDIDFRKANIRAGYVYVISNIGSFGERMVKIGMTRRLRPIERVQELSDASVPYNFDIHALFFSEDAVGVETELHHKFADRRVNLVNKRREFFAVTPAEVRDALKDIAGNLVEFTEEPEATQFRQTLAMRRAGGKDTDGLGGVAPESV</sequence>
<keyword evidence="3" id="KW-1133">Transmembrane helix</keyword>
<dbReference type="EMBL" id="PKKO01000001">
    <property type="protein sequence ID" value="PKY73365.1"/>
    <property type="molecule type" value="Genomic_DNA"/>
</dbReference>
<evidence type="ECO:0000256" key="2">
    <source>
        <dbReference type="SAM" id="MobiDB-lite"/>
    </source>
</evidence>
<keyword evidence="3" id="KW-0472">Membrane</keyword>
<evidence type="ECO:0000256" key="1">
    <source>
        <dbReference type="SAM" id="Coils"/>
    </source>
</evidence>
<evidence type="ECO:0000313" key="6">
    <source>
        <dbReference type="Proteomes" id="UP000235122"/>
    </source>
</evidence>
<feature type="transmembrane region" description="Helical" evidence="3">
    <location>
        <begin position="32"/>
        <end position="48"/>
    </location>
</feature>
<dbReference type="InterPro" id="IPR018306">
    <property type="entry name" value="Phage_T5_Orf172_DNA-bd"/>
</dbReference>